<evidence type="ECO:0000313" key="3">
    <source>
        <dbReference type="EMBL" id="SPR05842.1"/>
    </source>
</evidence>
<gene>
    <name evidence="3" type="ORF">GILLIAM_01090</name>
    <name evidence="2" type="ORF">OTSGILL_1681</name>
</gene>
<reference evidence="5" key="3">
    <citation type="submission" date="2018-03" db="EMBL/GenBank/DDBJ databases">
        <authorList>
            <person name="Batty M. E."/>
            <person name="Batty M E."/>
        </authorList>
    </citation>
    <scope>NUCLEOTIDE SEQUENCE [LARGE SCALE GENOMIC DNA]</scope>
    <source>
        <strain evidence="5">Gilliam</strain>
    </source>
</reference>
<dbReference type="EMBL" id="LS398551">
    <property type="protein sequence ID" value="SPR05842.1"/>
    <property type="molecule type" value="Genomic_DNA"/>
</dbReference>
<reference evidence="2 4" key="1">
    <citation type="submission" date="2015-02" db="EMBL/GenBank/DDBJ databases">
        <title>Genome Sequencing of Rickettsiales.</title>
        <authorList>
            <person name="Daugherty S.C."/>
            <person name="Su Q."/>
            <person name="Abolude K."/>
            <person name="Beier-Sexton M."/>
            <person name="Carlyon J.A."/>
            <person name="Carter R."/>
            <person name="Day N.P."/>
            <person name="Dumler S.J."/>
            <person name="Dyachenko V."/>
            <person name="Godinez A."/>
            <person name="Kurtti T.J."/>
            <person name="Lichay M."/>
            <person name="Mullins K.E."/>
            <person name="Ott S."/>
            <person name="Pappas-Brown V."/>
            <person name="Paris D.H."/>
            <person name="Patel P."/>
            <person name="Richards A.L."/>
            <person name="Sadzewicz L."/>
            <person name="Sears K."/>
            <person name="Seidman D."/>
            <person name="Sengamalay N."/>
            <person name="Stenos J."/>
            <person name="Tallon L.J."/>
            <person name="Vincent G."/>
            <person name="Fraser C.M."/>
            <person name="Munderloh U."/>
            <person name="Dunning-Hotopp J.C."/>
        </authorList>
    </citation>
    <scope>NUCLEOTIDE SEQUENCE [LARGE SCALE GENOMIC DNA]</scope>
    <source>
        <strain evidence="2 4">Gilliam</strain>
    </source>
</reference>
<feature type="domain" description="Transposase DDE" evidence="1">
    <location>
        <begin position="3"/>
        <end position="92"/>
    </location>
</feature>
<accession>A0A0F3M908</accession>
<dbReference type="RefSeq" id="WP_269460440.1">
    <property type="nucleotide sequence ID" value="NZ_LS398551.1"/>
</dbReference>
<dbReference type="EMBL" id="LANO01000028">
    <property type="protein sequence ID" value="KJV52220.1"/>
    <property type="molecule type" value="Genomic_DNA"/>
</dbReference>
<dbReference type="Pfam" id="PF13612">
    <property type="entry name" value="DDE_Tnp_1_3"/>
    <property type="match status" value="1"/>
</dbReference>
<dbReference type="AlphaFoldDB" id="A0A0F3M908"/>
<evidence type="ECO:0000313" key="4">
    <source>
        <dbReference type="Proteomes" id="UP000033769"/>
    </source>
</evidence>
<evidence type="ECO:0000313" key="5">
    <source>
        <dbReference type="Proteomes" id="UP000244959"/>
    </source>
</evidence>
<dbReference type="InterPro" id="IPR025668">
    <property type="entry name" value="Tnp_DDE_dom"/>
</dbReference>
<evidence type="ECO:0000313" key="2">
    <source>
        <dbReference type="EMBL" id="KJV52220.1"/>
    </source>
</evidence>
<reference evidence="3" key="2">
    <citation type="submission" date="2018-03" db="EMBL/GenBank/DDBJ databases">
        <authorList>
            <person name="Keele B.F."/>
        </authorList>
    </citation>
    <scope>NUCLEOTIDE SEQUENCE [LARGE SCALE GENOMIC DNA]</scope>
    <source>
        <strain evidence="3">Gilliam</strain>
    </source>
</reference>
<evidence type="ECO:0000259" key="1">
    <source>
        <dbReference type="Pfam" id="PF13612"/>
    </source>
</evidence>
<name>A0A0F3M908_ORITS</name>
<organism evidence="2 4">
    <name type="scientific">Orientia tsutsugamushi str. Gilliam</name>
    <dbReference type="NCBI Taxonomy" id="1359184"/>
    <lineage>
        <taxon>Bacteria</taxon>
        <taxon>Pseudomonadati</taxon>
        <taxon>Pseudomonadota</taxon>
        <taxon>Alphaproteobacteria</taxon>
        <taxon>Rickettsiales</taxon>
        <taxon>Rickettsiaceae</taxon>
        <taxon>Rickettsieae</taxon>
        <taxon>Orientia</taxon>
    </lineage>
</organism>
<proteinExistence type="predicted"/>
<keyword evidence="5" id="KW-1185">Reference proteome</keyword>
<sequence length="117" mass="13544">MVFKCKLHIFINHHRDIVSFFTLTSGNVNDRIVVEYLVCKLKGWLFADHGFISKKLVVSLTNQGLELITKIRSNMKEKVIHPIKFSLLNKRYSNNVGNRYNQINFITCSTAMLISLN</sequence>
<protein>
    <submittedName>
        <fullName evidence="2 3">Transposase</fullName>
    </submittedName>
</protein>
<dbReference type="Proteomes" id="UP000033769">
    <property type="component" value="Unassembled WGS sequence"/>
</dbReference>
<dbReference type="Proteomes" id="UP000244959">
    <property type="component" value="Chromosome I"/>
</dbReference>